<organism evidence="2 3">
    <name type="scientific">Brassica cretica</name>
    <name type="common">Mustard</name>
    <dbReference type="NCBI Taxonomy" id="69181"/>
    <lineage>
        <taxon>Eukaryota</taxon>
        <taxon>Viridiplantae</taxon>
        <taxon>Streptophyta</taxon>
        <taxon>Embryophyta</taxon>
        <taxon>Tracheophyta</taxon>
        <taxon>Spermatophyta</taxon>
        <taxon>Magnoliopsida</taxon>
        <taxon>eudicotyledons</taxon>
        <taxon>Gunneridae</taxon>
        <taxon>Pentapetalae</taxon>
        <taxon>rosids</taxon>
        <taxon>malvids</taxon>
        <taxon>Brassicales</taxon>
        <taxon>Brassicaceae</taxon>
        <taxon>Brassiceae</taxon>
        <taxon>Brassica</taxon>
    </lineage>
</organism>
<accession>A0A8S9QCZ9</accession>
<comment type="caution">
    <text evidence="2">The sequence shown here is derived from an EMBL/GenBank/DDBJ whole genome shotgun (WGS) entry which is preliminary data.</text>
</comment>
<gene>
    <name evidence="2" type="ORF">F2Q69_00019897</name>
</gene>
<feature type="compositionally biased region" description="Acidic residues" evidence="1">
    <location>
        <begin position="258"/>
        <end position="271"/>
    </location>
</feature>
<proteinExistence type="predicted"/>
<reference evidence="2" key="1">
    <citation type="submission" date="2019-12" db="EMBL/GenBank/DDBJ databases">
        <title>Genome sequencing and annotation of Brassica cretica.</title>
        <authorList>
            <person name="Studholme D.J."/>
            <person name="Sarris P."/>
        </authorList>
    </citation>
    <scope>NUCLEOTIDE SEQUENCE</scope>
    <source>
        <strain evidence="2">PFS-109/04</strain>
        <tissue evidence="2">Leaf</tissue>
    </source>
</reference>
<dbReference type="Proteomes" id="UP000712600">
    <property type="component" value="Unassembled WGS sequence"/>
</dbReference>
<evidence type="ECO:0000256" key="1">
    <source>
        <dbReference type="SAM" id="MobiDB-lite"/>
    </source>
</evidence>
<evidence type="ECO:0000313" key="2">
    <source>
        <dbReference type="EMBL" id="KAF3537803.1"/>
    </source>
</evidence>
<sequence>MKSFLISDLFANKTSREVFLSMHSDGSTRAERVEIAQEDYNMDMNIDDVELSYLLPDAMVQHMAPDTPPIHVTSDRRVQNLIKICKTHNVRLCVSNRGKMRIVNDANIDGKQACEDVNEVSDEGKEEDDDNFGCLDKLSKSFHGFKICSRIRLLEKSSSQCIDDSDGSTRAELVEMAQEDYNLDMNIDDVELSYLLLEAMMQHMAPDTPPIHVTSDRRVQNLIKICKTHNVRLCVSSRGKMRIVNDANIDGKQACEDVNEVSDEGKEDDDDKSNVRKDFQKDTPPIHVTSDRRVQNLIKICKTHNVRLCVSNRGKMRIVNDANIDGKQACEDVNEVSDEGKEEDDDNDGSTRAELVEMAQEDYNLDMNIDDVELSYLLLEAMMQHMAPDTPPIHVTSDRRVQNLIKICKTHNVRLCVSSRGKMRIVNDANIDGKQACEDVNEVSDEGKEDDDDK</sequence>
<evidence type="ECO:0000313" key="3">
    <source>
        <dbReference type="Proteomes" id="UP000712600"/>
    </source>
</evidence>
<protein>
    <submittedName>
        <fullName evidence="2">Uncharacterized protein</fullName>
    </submittedName>
</protein>
<dbReference type="AlphaFoldDB" id="A0A8S9QCZ9"/>
<feature type="region of interest" description="Disordered" evidence="1">
    <location>
        <begin position="258"/>
        <end position="286"/>
    </location>
</feature>
<dbReference type="EMBL" id="QGKX02001290">
    <property type="protein sequence ID" value="KAF3537803.1"/>
    <property type="molecule type" value="Genomic_DNA"/>
</dbReference>
<feature type="compositionally biased region" description="Basic and acidic residues" evidence="1">
    <location>
        <begin position="272"/>
        <end position="281"/>
    </location>
</feature>
<name>A0A8S9QCZ9_BRACR</name>